<gene>
    <name evidence="1" type="ORF">NB063_23910</name>
</gene>
<evidence type="ECO:0000313" key="2">
    <source>
        <dbReference type="Proteomes" id="UP001202961"/>
    </source>
</evidence>
<accession>A0ABT0UA66</accession>
<proteinExistence type="predicted"/>
<comment type="caution">
    <text evidence="1">The sequence shown here is derived from an EMBL/GenBank/DDBJ whole genome shotgun (WGS) entry which is preliminary data.</text>
</comment>
<reference evidence="1 2" key="1">
    <citation type="journal article" date="2022" name="Syst. Appl. Microbiol.">
        <title>Rhodopirellula aestuarii sp. nov., a novel member of the genus Rhodopirellula isolated from brackish sediments collected in the Tagus River estuary, Portugal.</title>
        <authorList>
            <person name="Vitorino I.R."/>
            <person name="Klimek D."/>
            <person name="Calusinska M."/>
            <person name="Lobo-da-Cunha A."/>
            <person name="Vasconcelos V."/>
            <person name="Lage O.M."/>
        </authorList>
    </citation>
    <scope>NUCLEOTIDE SEQUENCE [LARGE SCALE GENOMIC DNA]</scope>
    <source>
        <strain evidence="1 2">ICT_H3.1</strain>
    </source>
</reference>
<dbReference type="EMBL" id="JAMQBK010000063">
    <property type="protein sequence ID" value="MCM2373671.1"/>
    <property type="molecule type" value="Genomic_DNA"/>
</dbReference>
<protein>
    <submittedName>
        <fullName evidence="1">Uncharacterized protein</fullName>
    </submittedName>
</protein>
<dbReference type="RefSeq" id="WP_250931450.1">
    <property type="nucleotide sequence ID" value="NZ_JAMQBK010000063.1"/>
</dbReference>
<dbReference type="Proteomes" id="UP001202961">
    <property type="component" value="Unassembled WGS sequence"/>
</dbReference>
<sequence>MSATSAPSSVYHIAAHPLTTLRRWIHRLALLIDQSDRQMLRAGVVVPRCERATIISTKPKI</sequence>
<organism evidence="1 2">
    <name type="scientific">Aporhodopirellula aestuarii</name>
    <dbReference type="NCBI Taxonomy" id="2950107"/>
    <lineage>
        <taxon>Bacteria</taxon>
        <taxon>Pseudomonadati</taxon>
        <taxon>Planctomycetota</taxon>
        <taxon>Planctomycetia</taxon>
        <taxon>Pirellulales</taxon>
        <taxon>Pirellulaceae</taxon>
        <taxon>Aporhodopirellula</taxon>
    </lineage>
</organism>
<name>A0ABT0UA66_9BACT</name>
<keyword evidence="2" id="KW-1185">Reference proteome</keyword>
<evidence type="ECO:0000313" key="1">
    <source>
        <dbReference type="EMBL" id="MCM2373671.1"/>
    </source>
</evidence>